<dbReference type="PRINTS" id="PR00455">
    <property type="entry name" value="HTHTETR"/>
</dbReference>
<dbReference type="Proteomes" id="UP001180840">
    <property type="component" value="Unassembled WGS sequence"/>
</dbReference>
<evidence type="ECO:0000259" key="5">
    <source>
        <dbReference type="PROSITE" id="PS50977"/>
    </source>
</evidence>
<dbReference type="PANTHER" id="PTHR30055:SF234">
    <property type="entry name" value="HTH-TYPE TRANSCRIPTIONAL REGULATOR BETI"/>
    <property type="match status" value="1"/>
</dbReference>
<evidence type="ECO:0000313" key="6">
    <source>
        <dbReference type="EMBL" id="MDR7330041.1"/>
    </source>
</evidence>
<evidence type="ECO:0000256" key="2">
    <source>
        <dbReference type="ARBA" id="ARBA00023125"/>
    </source>
</evidence>
<reference evidence="6" key="1">
    <citation type="submission" date="2023-07" db="EMBL/GenBank/DDBJ databases">
        <title>Sequencing the genomes of 1000 actinobacteria strains.</title>
        <authorList>
            <person name="Klenk H.-P."/>
        </authorList>
    </citation>
    <scope>NUCLEOTIDE SEQUENCE</scope>
    <source>
        <strain evidence="6">DSM 107476</strain>
    </source>
</reference>
<accession>A0ABU1ZYP8</accession>
<proteinExistence type="predicted"/>
<gene>
    <name evidence="6" type="ORF">J2S39_001717</name>
</gene>
<dbReference type="RefSeq" id="WP_290195374.1">
    <property type="nucleotide sequence ID" value="NZ_CP047654.1"/>
</dbReference>
<dbReference type="Pfam" id="PF00440">
    <property type="entry name" value="TetR_N"/>
    <property type="match status" value="1"/>
</dbReference>
<evidence type="ECO:0000256" key="4">
    <source>
        <dbReference type="PROSITE-ProRule" id="PRU00335"/>
    </source>
</evidence>
<feature type="domain" description="HTH tetR-type" evidence="5">
    <location>
        <begin position="21"/>
        <end position="81"/>
    </location>
</feature>
<dbReference type="PROSITE" id="PS50977">
    <property type="entry name" value="HTH_TETR_2"/>
    <property type="match status" value="1"/>
</dbReference>
<dbReference type="InterPro" id="IPR050109">
    <property type="entry name" value="HTH-type_TetR-like_transc_reg"/>
</dbReference>
<dbReference type="InterPro" id="IPR009057">
    <property type="entry name" value="Homeodomain-like_sf"/>
</dbReference>
<comment type="caution">
    <text evidence="6">The sequence shown here is derived from an EMBL/GenBank/DDBJ whole genome shotgun (WGS) entry which is preliminary data.</text>
</comment>
<dbReference type="PANTHER" id="PTHR30055">
    <property type="entry name" value="HTH-TYPE TRANSCRIPTIONAL REGULATOR RUTR"/>
    <property type="match status" value="1"/>
</dbReference>
<keyword evidence="1" id="KW-0805">Transcription regulation</keyword>
<dbReference type="InterPro" id="IPR001647">
    <property type="entry name" value="HTH_TetR"/>
</dbReference>
<evidence type="ECO:0000256" key="1">
    <source>
        <dbReference type="ARBA" id="ARBA00023015"/>
    </source>
</evidence>
<sequence>MSSARECDTAVVRRGQQTRALEKKRLILDAAAELMLENSLRGVTHRQVAARAGVPVGSIGYYYNTREELVATAIARLGDRRHRHALQLIEKVSAPTTPEQAADLLLEVLLGHCVSESALRSWLATGVDCTRESEELNDSLRSPCDQLRADIAAALEATGFAKFSADSVIVTVAGAVVLCMVDRDADCVGTTRDNLVELLGRCAE</sequence>
<organism evidence="6 7">
    <name type="scientific">Corynebacterium guangdongense</name>
    <dbReference type="NCBI Taxonomy" id="1783348"/>
    <lineage>
        <taxon>Bacteria</taxon>
        <taxon>Bacillati</taxon>
        <taxon>Actinomycetota</taxon>
        <taxon>Actinomycetes</taxon>
        <taxon>Mycobacteriales</taxon>
        <taxon>Corynebacteriaceae</taxon>
        <taxon>Corynebacterium</taxon>
    </lineage>
</organism>
<evidence type="ECO:0000313" key="7">
    <source>
        <dbReference type="Proteomes" id="UP001180840"/>
    </source>
</evidence>
<keyword evidence="7" id="KW-1185">Reference proteome</keyword>
<evidence type="ECO:0000256" key="3">
    <source>
        <dbReference type="ARBA" id="ARBA00023163"/>
    </source>
</evidence>
<keyword evidence="3" id="KW-0804">Transcription</keyword>
<dbReference type="SUPFAM" id="SSF46689">
    <property type="entry name" value="Homeodomain-like"/>
    <property type="match status" value="1"/>
</dbReference>
<keyword evidence="2 4" id="KW-0238">DNA-binding</keyword>
<feature type="DNA-binding region" description="H-T-H motif" evidence="4">
    <location>
        <begin position="44"/>
        <end position="63"/>
    </location>
</feature>
<name>A0ABU1ZYP8_9CORY</name>
<dbReference type="EMBL" id="JAVDXZ010000001">
    <property type="protein sequence ID" value="MDR7330041.1"/>
    <property type="molecule type" value="Genomic_DNA"/>
</dbReference>
<protein>
    <submittedName>
        <fullName evidence="6">DNA-binding transcriptional regulator YbjK</fullName>
    </submittedName>
</protein>
<dbReference type="GO" id="GO:0003677">
    <property type="term" value="F:DNA binding"/>
    <property type="evidence" value="ECO:0007669"/>
    <property type="project" value="UniProtKB-KW"/>
</dbReference>
<dbReference type="Gene3D" id="1.10.357.10">
    <property type="entry name" value="Tetracycline Repressor, domain 2"/>
    <property type="match status" value="1"/>
</dbReference>